<gene>
    <name evidence="5" type="ORF">I6I10_10825</name>
</gene>
<keyword evidence="2" id="KW-1133">Transmembrane helix</keyword>
<feature type="compositionally biased region" description="Low complexity" evidence="1">
    <location>
        <begin position="790"/>
        <end position="805"/>
    </location>
</feature>
<protein>
    <submittedName>
        <fullName evidence="5">YPDG domain-containing protein</fullName>
    </submittedName>
</protein>
<feature type="compositionally biased region" description="Basic and acidic residues" evidence="1">
    <location>
        <begin position="665"/>
        <end position="674"/>
    </location>
</feature>
<feature type="region of interest" description="Disordered" evidence="1">
    <location>
        <begin position="494"/>
        <end position="513"/>
    </location>
</feature>
<feature type="domain" description="Long Rib" evidence="4">
    <location>
        <begin position="170"/>
        <end position="251"/>
    </location>
</feature>
<dbReference type="Proteomes" id="UP000596145">
    <property type="component" value="Chromosome"/>
</dbReference>
<evidence type="ECO:0000256" key="1">
    <source>
        <dbReference type="SAM" id="MobiDB-lite"/>
    </source>
</evidence>
<dbReference type="NCBIfam" id="NF038186">
    <property type="entry name" value="YPDG_rpt"/>
    <property type="match status" value="4"/>
</dbReference>
<dbReference type="GeneID" id="92759816"/>
<dbReference type="EMBL" id="CP066007">
    <property type="protein sequence ID" value="QQB45947.1"/>
    <property type="molecule type" value="Genomic_DNA"/>
</dbReference>
<proteinExistence type="predicted"/>
<feature type="domain" description="Long Rib" evidence="4">
    <location>
        <begin position="673"/>
        <end position="763"/>
    </location>
</feature>
<keyword evidence="2" id="KW-0472">Membrane</keyword>
<keyword evidence="2" id="KW-0812">Transmembrane</keyword>
<reference evidence="5 6" key="1">
    <citation type="submission" date="2020-12" db="EMBL/GenBank/DDBJ databases">
        <title>FDA dAtabase for Regulatory Grade micrObial Sequences (FDA-ARGOS): Supporting development and validation of Infectious Disease Dx tests.</title>
        <authorList>
            <person name="Sproer C."/>
            <person name="Gronow S."/>
            <person name="Severitt S."/>
            <person name="Schroder I."/>
            <person name="Tallon L."/>
            <person name="Sadzewicz L."/>
            <person name="Zhao X."/>
            <person name="Boylan J."/>
            <person name="Ott S."/>
            <person name="Bowen H."/>
            <person name="Vavikolanu K."/>
            <person name="Mehta A."/>
            <person name="Aluvathingal J."/>
            <person name="Nadendla S."/>
            <person name="Lowell S."/>
            <person name="Myers T."/>
            <person name="Yan Y."/>
            <person name="Sichtig H."/>
        </authorList>
    </citation>
    <scope>NUCLEOTIDE SEQUENCE [LARGE SCALE GENOMIC DNA]</scope>
    <source>
        <strain evidence="5 6">FDAARGOS_1053</strain>
    </source>
</reference>
<accession>A0A7T4JUK8</accession>
<evidence type="ECO:0000313" key="6">
    <source>
        <dbReference type="Proteomes" id="UP000596145"/>
    </source>
</evidence>
<feature type="chain" id="PRO_5034084305" evidence="3">
    <location>
        <begin position="32"/>
        <end position="840"/>
    </location>
</feature>
<evidence type="ECO:0000256" key="2">
    <source>
        <dbReference type="SAM" id="Phobius"/>
    </source>
</evidence>
<dbReference type="AlphaFoldDB" id="A0A7T4JUK8"/>
<evidence type="ECO:0000259" key="4">
    <source>
        <dbReference type="Pfam" id="PF18957"/>
    </source>
</evidence>
<feature type="domain" description="Long Rib" evidence="4">
    <location>
        <begin position="470"/>
        <end position="564"/>
    </location>
</feature>
<feature type="region of interest" description="Disordered" evidence="1">
    <location>
        <begin position="565"/>
        <end position="691"/>
    </location>
</feature>
<sequence length="840" mass="89790">MKSKKFSAKQRMLGLLTATSLALTGAVVAPATVLPHATAQNTANENTPVWDGVSYATTTLKLEGKDTPVATVQAGKDNVLKPTITKPLPEGYYITFNIGEGVDKNYHWTSTTENNVVTVTVPKGTDQGMVRHFEFTVRKKDHSVVGKIPVTVYVAQPDNPMSGRFEPAKVEKDVQPGKSVTFSVANKDFPEGTTFTAAQGNLEGWTSQLSKDGNWTVTAPADSVVGTKKPLAFVVKYPDGTSDTALATMTVAQPDNPIADRENPKYGDVSVLPGGSVKIALSTPLTNVREVRAPQVNKGWKVSPETSKDGTFTITVPETVKPNVYYEWHPVVVYTDGSHEAATVKVSIKQGETGNLAAEYDPSYGELIQNVKIGTSSPIKLTSKVPQGTKFSISGADKASKFNYRINENTGEITVNPDKTLAAGAWTQRTVTVRYSDHSVDQISVKLVAQTDLTKPVPPYDKDKPEQTYANNYAPAYPSEVQVTAGENKQVKLEGDTDLPEGTSFHAPKSSDPTKLDFAVEEKTGLIKIYPSASLGDSSSVTIPVTVHYPDNSTDEINVKVVVKKKQTTTTKPTEPTSKPTEPTSKPTEPTSKPTEPTSKPTEPTSKPTEPTSKPTEPTSKPTEPTSKPTEPTSKPTEPTSKPTEPTSKPTEPTSKPTEPTSEPKPVEKKDTDKFAPSYPAENNVTIGDNTTIDLAGDTKLPKGTTFTIGTPSHPENWNYSINPVTGLITVSPAVNLGEGSWATTTVVVTYPDKSTDIIKVKFVAKKKDEPTSKPTSEPMPDPRPAPTTSNNSSDKNGSSSSSENGELTPSAIAGIVIGILALLGLGAGGYNWAHSQGLI</sequence>
<dbReference type="InterPro" id="IPR044055">
    <property type="entry name" value="RibLong"/>
</dbReference>
<feature type="domain" description="Long Rib" evidence="4">
    <location>
        <begin position="357"/>
        <end position="447"/>
    </location>
</feature>
<evidence type="ECO:0000313" key="5">
    <source>
        <dbReference type="EMBL" id="QQB45947.1"/>
    </source>
</evidence>
<feature type="signal peptide" evidence="3">
    <location>
        <begin position="1"/>
        <end position="31"/>
    </location>
</feature>
<keyword evidence="3" id="KW-0732">Signal</keyword>
<dbReference type="Pfam" id="PF18957">
    <property type="entry name" value="RibLong"/>
    <property type="match status" value="4"/>
</dbReference>
<dbReference type="RefSeq" id="WP_198481425.1">
    <property type="nucleotide sequence ID" value="NZ_CP066007.1"/>
</dbReference>
<evidence type="ECO:0000256" key="3">
    <source>
        <dbReference type="SAM" id="SignalP"/>
    </source>
</evidence>
<feature type="region of interest" description="Disordered" evidence="1">
    <location>
        <begin position="767"/>
        <end position="806"/>
    </location>
</feature>
<name>A0A7T4JUK8_9CORY</name>
<organism evidence="5 6">
    <name type="scientific">Corynebacterium glucuronolyticum</name>
    <dbReference type="NCBI Taxonomy" id="39791"/>
    <lineage>
        <taxon>Bacteria</taxon>
        <taxon>Bacillati</taxon>
        <taxon>Actinomycetota</taxon>
        <taxon>Actinomycetes</taxon>
        <taxon>Mycobacteriales</taxon>
        <taxon>Corynebacteriaceae</taxon>
        <taxon>Corynebacterium</taxon>
    </lineage>
</organism>
<feature type="transmembrane region" description="Helical" evidence="2">
    <location>
        <begin position="812"/>
        <end position="834"/>
    </location>
</feature>
<dbReference type="PRINTS" id="PR01217">
    <property type="entry name" value="PRICHEXTENSN"/>
</dbReference>
<feature type="compositionally biased region" description="Polar residues" evidence="1">
    <location>
        <begin position="681"/>
        <end position="691"/>
    </location>
</feature>
<feature type="compositionally biased region" description="Low complexity" evidence="1">
    <location>
        <begin position="568"/>
        <end position="661"/>
    </location>
</feature>